<organism evidence="1 2">
    <name type="scientific">Streptomyces sporangiiformans</name>
    <dbReference type="NCBI Taxonomy" id="2315329"/>
    <lineage>
        <taxon>Bacteria</taxon>
        <taxon>Bacillati</taxon>
        <taxon>Actinomycetota</taxon>
        <taxon>Actinomycetes</taxon>
        <taxon>Kitasatosporales</taxon>
        <taxon>Streptomycetaceae</taxon>
        <taxon>Streptomyces</taxon>
    </lineage>
</organism>
<proteinExistence type="predicted"/>
<accession>A0A505DKX5</accession>
<dbReference type="EMBL" id="VCHX02000131">
    <property type="protein sequence ID" value="TPQ20716.1"/>
    <property type="molecule type" value="Genomic_DNA"/>
</dbReference>
<evidence type="ECO:0000313" key="2">
    <source>
        <dbReference type="Proteomes" id="UP000317378"/>
    </source>
</evidence>
<sequence>MPTFDTPEPLSVTLEVEIGRARIIAGKRTDSVVEVTPRDPGNKQDVQAAEDTQVTCTGGKLVIKGPKKRSLFGKVGAVDVTVELPTGSDLTGSTGLGELIGEGRLGNCHLTTAAGDIQLEEAAAVRLKTSHGDILVDRATGEVEIRGSGRVRVGRVDGTATIKNLNGETAIGEIRGELKVSSSSGPISVLHADASVTAKSANGAIRLAEVVRGRITLDTSAGGLEIGIAEGSAAWLDVRSAAGRVRNELGAAEGPEASEETVEVRGRTSVGDIVIRRA</sequence>
<dbReference type="RefSeq" id="WP_119101674.1">
    <property type="nucleotide sequence ID" value="NZ_QXMJ01000131.1"/>
</dbReference>
<dbReference type="Proteomes" id="UP000317378">
    <property type="component" value="Unassembled WGS sequence"/>
</dbReference>
<comment type="caution">
    <text evidence="1">The sequence shown here is derived from an EMBL/GenBank/DDBJ whole genome shotgun (WGS) entry which is preliminary data.</text>
</comment>
<dbReference type="AlphaFoldDB" id="A0A505DKX5"/>
<reference evidence="1 2" key="1">
    <citation type="submission" date="2019-06" db="EMBL/GenBank/DDBJ databases">
        <title>Streptomyces sporangiiformans sp. nov., a novel actinomycete isolated from soil in Mount Song.</title>
        <authorList>
            <person name="Han L."/>
        </authorList>
    </citation>
    <scope>NUCLEOTIDE SEQUENCE [LARGE SCALE GENOMIC DNA]</scope>
    <source>
        <strain evidence="1 2">NEAU-SSA 1</strain>
    </source>
</reference>
<keyword evidence="2" id="KW-1185">Reference proteome</keyword>
<evidence type="ECO:0000313" key="1">
    <source>
        <dbReference type="EMBL" id="TPQ20716.1"/>
    </source>
</evidence>
<protein>
    <submittedName>
        <fullName evidence="1">DUF4097 domain-containing protein</fullName>
    </submittedName>
</protein>
<name>A0A505DKX5_9ACTN</name>
<dbReference type="OrthoDB" id="3252095at2"/>
<gene>
    <name evidence="1" type="ORF">FGD71_019145</name>
</gene>